<dbReference type="SMART" id="SM00198">
    <property type="entry name" value="SCP"/>
    <property type="match status" value="1"/>
</dbReference>
<dbReference type="PROSITE" id="PS01010">
    <property type="entry name" value="CRISP_2"/>
    <property type="match status" value="1"/>
</dbReference>
<feature type="chain" id="PRO_5043417904" description="SCP domain-containing protein" evidence="4">
    <location>
        <begin position="27"/>
        <end position="167"/>
    </location>
</feature>
<dbReference type="AlphaFoldDB" id="A0AAV9DID2"/>
<proteinExistence type="inferred from homology"/>
<dbReference type="CDD" id="cd05381">
    <property type="entry name" value="CAP_PR-1"/>
    <property type="match status" value="1"/>
</dbReference>
<dbReference type="Proteomes" id="UP001180020">
    <property type="component" value="Unassembled WGS sequence"/>
</dbReference>
<name>A0AAV9DID2_ACOCL</name>
<dbReference type="InterPro" id="IPR001283">
    <property type="entry name" value="CRISP-related"/>
</dbReference>
<reference evidence="6" key="2">
    <citation type="submission" date="2023-06" db="EMBL/GenBank/DDBJ databases">
        <authorList>
            <person name="Ma L."/>
            <person name="Liu K.-W."/>
            <person name="Li Z."/>
            <person name="Hsiao Y.-Y."/>
            <person name="Qi Y."/>
            <person name="Fu T."/>
            <person name="Tang G."/>
            <person name="Zhang D."/>
            <person name="Sun W.-H."/>
            <person name="Liu D.-K."/>
            <person name="Li Y."/>
            <person name="Chen G.-Z."/>
            <person name="Liu X.-D."/>
            <person name="Liao X.-Y."/>
            <person name="Jiang Y.-T."/>
            <person name="Yu X."/>
            <person name="Hao Y."/>
            <person name="Huang J."/>
            <person name="Zhao X.-W."/>
            <person name="Ke S."/>
            <person name="Chen Y.-Y."/>
            <person name="Wu W.-L."/>
            <person name="Hsu J.-L."/>
            <person name="Lin Y.-F."/>
            <person name="Huang M.-D."/>
            <person name="Li C.-Y."/>
            <person name="Huang L."/>
            <person name="Wang Z.-W."/>
            <person name="Zhao X."/>
            <person name="Zhong W.-Y."/>
            <person name="Peng D.-H."/>
            <person name="Ahmad S."/>
            <person name="Lan S."/>
            <person name="Zhang J.-S."/>
            <person name="Tsai W.-C."/>
            <person name="Van De Peer Y."/>
            <person name="Liu Z.-J."/>
        </authorList>
    </citation>
    <scope>NUCLEOTIDE SEQUENCE</scope>
    <source>
        <strain evidence="6">CP</strain>
        <tissue evidence="6">Leaves</tissue>
    </source>
</reference>
<dbReference type="PRINTS" id="PR00837">
    <property type="entry name" value="V5TPXLIKE"/>
</dbReference>
<organism evidence="6 7">
    <name type="scientific">Acorus calamus</name>
    <name type="common">Sweet flag</name>
    <dbReference type="NCBI Taxonomy" id="4465"/>
    <lineage>
        <taxon>Eukaryota</taxon>
        <taxon>Viridiplantae</taxon>
        <taxon>Streptophyta</taxon>
        <taxon>Embryophyta</taxon>
        <taxon>Tracheophyta</taxon>
        <taxon>Spermatophyta</taxon>
        <taxon>Magnoliopsida</taxon>
        <taxon>Liliopsida</taxon>
        <taxon>Acoraceae</taxon>
        <taxon>Acorus</taxon>
    </lineage>
</organism>
<dbReference type="InterPro" id="IPR018244">
    <property type="entry name" value="Allrgn_V5/Tpx1_CS"/>
</dbReference>
<reference evidence="6" key="1">
    <citation type="journal article" date="2023" name="Nat. Commun.">
        <title>Diploid and tetraploid genomes of Acorus and the evolution of monocots.</title>
        <authorList>
            <person name="Ma L."/>
            <person name="Liu K.W."/>
            <person name="Li Z."/>
            <person name="Hsiao Y.Y."/>
            <person name="Qi Y."/>
            <person name="Fu T."/>
            <person name="Tang G.D."/>
            <person name="Zhang D."/>
            <person name="Sun W.H."/>
            <person name="Liu D.K."/>
            <person name="Li Y."/>
            <person name="Chen G.Z."/>
            <person name="Liu X.D."/>
            <person name="Liao X.Y."/>
            <person name="Jiang Y.T."/>
            <person name="Yu X."/>
            <person name="Hao Y."/>
            <person name="Huang J."/>
            <person name="Zhao X.W."/>
            <person name="Ke S."/>
            <person name="Chen Y.Y."/>
            <person name="Wu W.L."/>
            <person name="Hsu J.L."/>
            <person name="Lin Y.F."/>
            <person name="Huang M.D."/>
            <person name="Li C.Y."/>
            <person name="Huang L."/>
            <person name="Wang Z.W."/>
            <person name="Zhao X."/>
            <person name="Zhong W.Y."/>
            <person name="Peng D.H."/>
            <person name="Ahmad S."/>
            <person name="Lan S."/>
            <person name="Zhang J.S."/>
            <person name="Tsai W.C."/>
            <person name="Van de Peer Y."/>
            <person name="Liu Z.J."/>
        </authorList>
    </citation>
    <scope>NUCLEOTIDE SEQUENCE</scope>
    <source>
        <strain evidence="6">CP</strain>
    </source>
</reference>
<keyword evidence="3" id="KW-1015">Disulfide bond</keyword>
<evidence type="ECO:0000259" key="5">
    <source>
        <dbReference type="SMART" id="SM00198"/>
    </source>
</evidence>
<evidence type="ECO:0000256" key="1">
    <source>
        <dbReference type="ARBA" id="ARBA00009923"/>
    </source>
</evidence>
<comment type="caution">
    <text evidence="6">The sequence shown here is derived from an EMBL/GenBank/DDBJ whole genome shotgun (WGS) entry which is preliminary data.</text>
</comment>
<keyword evidence="7" id="KW-1185">Reference proteome</keyword>
<evidence type="ECO:0000313" key="6">
    <source>
        <dbReference type="EMBL" id="KAK1300955.1"/>
    </source>
</evidence>
<dbReference type="EMBL" id="JAUJYO010000013">
    <property type="protein sequence ID" value="KAK1300955.1"/>
    <property type="molecule type" value="Genomic_DNA"/>
</dbReference>
<protein>
    <recommendedName>
        <fullName evidence="5">SCP domain-containing protein</fullName>
    </recommendedName>
</protein>
<dbReference type="FunFam" id="3.40.33.10:FF:000006">
    <property type="entry name" value="Putative pathogenesis-related protein 1"/>
    <property type="match status" value="1"/>
</dbReference>
<dbReference type="InterPro" id="IPR014044">
    <property type="entry name" value="CAP_dom"/>
</dbReference>
<comment type="similarity">
    <text evidence="1">Belongs to the CRISP family.</text>
</comment>
<evidence type="ECO:0000256" key="2">
    <source>
        <dbReference type="ARBA" id="ARBA00022729"/>
    </source>
</evidence>
<keyword evidence="2 4" id="KW-0732">Signal</keyword>
<dbReference type="GO" id="GO:0005576">
    <property type="term" value="C:extracellular region"/>
    <property type="evidence" value="ECO:0007669"/>
    <property type="project" value="InterPro"/>
</dbReference>
<evidence type="ECO:0000313" key="7">
    <source>
        <dbReference type="Proteomes" id="UP001180020"/>
    </source>
</evidence>
<dbReference type="InterPro" id="IPR035940">
    <property type="entry name" value="CAP_sf"/>
</dbReference>
<dbReference type="GO" id="GO:0098542">
    <property type="term" value="P:defense response to other organism"/>
    <property type="evidence" value="ECO:0007669"/>
    <property type="project" value="UniProtKB-ARBA"/>
</dbReference>
<evidence type="ECO:0000256" key="3">
    <source>
        <dbReference type="ARBA" id="ARBA00023157"/>
    </source>
</evidence>
<dbReference type="Pfam" id="PF00188">
    <property type="entry name" value="CAP"/>
    <property type="match status" value="1"/>
</dbReference>
<evidence type="ECO:0000256" key="4">
    <source>
        <dbReference type="SAM" id="SignalP"/>
    </source>
</evidence>
<dbReference type="Gene3D" id="3.40.33.10">
    <property type="entry name" value="CAP"/>
    <property type="match status" value="1"/>
</dbReference>
<accession>A0AAV9DID2</accession>
<gene>
    <name evidence="6" type="ORF">QJS10_CPB13g00042</name>
</gene>
<dbReference type="SUPFAM" id="SSF55797">
    <property type="entry name" value="PR-1-like"/>
    <property type="match status" value="1"/>
</dbReference>
<feature type="signal peptide" evidence="4">
    <location>
        <begin position="1"/>
        <end position="26"/>
    </location>
</feature>
<dbReference type="PANTHER" id="PTHR10334">
    <property type="entry name" value="CYSTEINE-RICH SECRETORY PROTEIN-RELATED"/>
    <property type="match status" value="1"/>
</dbReference>
<sequence length="167" mass="18182">MRPSTVACAFAFLGVCMFMMVHTSQAQNSPQDFLDAHNSARAQVGVGPMSWNDTVAAYAQNYANQRAGDCQLVHSKGSYGENLYEGGTTSTFTAVDAVKSWVDESQYYDYNSNTCADEAPYGCLHYTQVVWRDSVQLGCARVVCSSGGVFIICSYSPPGNYVGQKPY</sequence>
<feature type="domain" description="SCP" evidence="5">
    <location>
        <begin position="28"/>
        <end position="163"/>
    </location>
</feature>